<dbReference type="Pfam" id="PF03810">
    <property type="entry name" value="IBN_N"/>
    <property type="match status" value="1"/>
</dbReference>
<dbReference type="PANTHER" id="PTHR10997:SF8">
    <property type="entry name" value="EXPORTIN-2"/>
    <property type="match status" value="1"/>
</dbReference>
<comment type="caution">
    <text evidence="9">The sequence shown here is derived from an EMBL/GenBank/DDBJ whole genome shotgun (WGS) entry which is preliminary data.</text>
</comment>
<dbReference type="InParanoid" id="A0A5J5F7G3"/>
<evidence type="ECO:0000313" key="9">
    <source>
        <dbReference type="EMBL" id="KAA8913090.1"/>
    </source>
</evidence>
<dbReference type="SUPFAM" id="SSF48371">
    <property type="entry name" value="ARM repeat"/>
    <property type="match status" value="1"/>
</dbReference>
<dbReference type="InterPro" id="IPR016024">
    <property type="entry name" value="ARM-type_fold"/>
</dbReference>
<evidence type="ECO:0000256" key="6">
    <source>
        <dbReference type="ARBA" id="ARBA00022927"/>
    </source>
</evidence>
<dbReference type="FunCoup" id="A0A5J5F7G3">
    <property type="interactions" value="1238"/>
</dbReference>
<dbReference type="PROSITE" id="PS50166">
    <property type="entry name" value="IMPORTIN_B_NT"/>
    <property type="match status" value="1"/>
</dbReference>
<comment type="similarity">
    <text evidence="3">Belongs to the XPO2/CSE1 family.</text>
</comment>
<name>A0A5J5F7G3_9PEZI</name>
<evidence type="ECO:0000256" key="5">
    <source>
        <dbReference type="ARBA" id="ARBA00022490"/>
    </source>
</evidence>
<organism evidence="9 10">
    <name type="scientific">Sphaerosporella brunnea</name>
    <dbReference type="NCBI Taxonomy" id="1250544"/>
    <lineage>
        <taxon>Eukaryota</taxon>
        <taxon>Fungi</taxon>
        <taxon>Dikarya</taxon>
        <taxon>Ascomycota</taxon>
        <taxon>Pezizomycotina</taxon>
        <taxon>Pezizomycetes</taxon>
        <taxon>Pezizales</taxon>
        <taxon>Pyronemataceae</taxon>
        <taxon>Sphaerosporella</taxon>
    </lineage>
</organism>
<dbReference type="GO" id="GO:0006611">
    <property type="term" value="P:protein export from nucleus"/>
    <property type="evidence" value="ECO:0007669"/>
    <property type="project" value="TreeGrafter"/>
</dbReference>
<keyword evidence="4" id="KW-0813">Transport</keyword>
<dbReference type="Gene3D" id="1.25.10.10">
    <property type="entry name" value="Leucine-rich Repeat Variant"/>
    <property type="match status" value="1"/>
</dbReference>
<dbReference type="InterPro" id="IPR005043">
    <property type="entry name" value="XPO2_C"/>
</dbReference>
<dbReference type="EMBL" id="VXIS01000017">
    <property type="protein sequence ID" value="KAA8913090.1"/>
    <property type="molecule type" value="Genomic_DNA"/>
</dbReference>
<dbReference type="Proteomes" id="UP000326924">
    <property type="component" value="Unassembled WGS sequence"/>
</dbReference>
<keyword evidence="10" id="KW-1185">Reference proteome</keyword>
<reference evidence="9 10" key="1">
    <citation type="submission" date="2019-09" db="EMBL/GenBank/DDBJ databases">
        <title>Draft genome of the ectomycorrhizal ascomycete Sphaerosporella brunnea.</title>
        <authorList>
            <consortium name="DOE Joint Genome Institute"/>
            <person name="Benucci G.M."/>
            <person name="Marozzi G."/>
            <person name="Antonielli L."/>
            <person name="Sanchez S."/>
            <person name="Marco P."/>
            <person name="Wang X."/>
            <person name="Falini L.B."/>
            <person name="Barry K."/>
            <person name="Haridas S."/>
            <person name="Lipzen A."/>
            <person name="Labutti K."/>
            <person name="Grigoriev I.V."/>
            <person name="Murat C."/>
            <person name="Martin F."/>
            <person name="Albertini E."/>
            <person name="Donnini D."/>
            <person name="Bonito G."/>
        </authorList>
    </citation>
    <scope>NUCLEOTIDE SEQUENCE [LARGE SCALE GENOMIC DNA]</scope>
    <source>
        <strain evidence="9 10">Sb_GMNB300</strain>
    </source>
</reference>
<dbReference type="SMART" id="SM00913">
    <property type="entry name" value="IBN_N"/>
    <property type="match status" value="1"/>
</dbReference>
<dbReference type="InterPro" id="IPR013713">
    <property type="entry name" value="XPO2_central"/>
</dbReference>
<evidence type="ECO:0000256" key="7">
    <source>
        <dbReference type="ARBA" id="ARBA00023242"/>
    </source>
</evidence>
<sequence length="960" mass="107665">MADIQEIGRLLDTSLIPAQNKQAEQQLRSIEVQPAFALKLLQLVASDAFAMNTRLAGALYFKNFIGRNWTDEEGRYKLRQDDVTAIKREIIGLMIAVPMNLQVQLGEATSIIAESDFFERWDTLVDDLVSRLTPDNTKVNNGVLQVAHAIFKRWRPLFRSDELFTEINHVLERFTSPFLKLFETTDALITQNANNKAALKELFQTLNLIVKLSFDLNCQDLAPAFEENLSTIMGIFHKYLTYSNPLLETDDEDEAGALERTKSGICELLQLFAGKYEDVFDTMLQNFANSTWTLLTELGPAPKYDILVSNALHFLTAVARSVRHAENFKSEAVLKQVVEKIILPNMALRESDEELFEDDPIEFIRRDLEGSDSDTRRRAATDFLRQLLEHFDKDVTKVVWQYITHYLAQYSANPAENWRSKDTALYLFSSIAAKGSTERKGVVHTNLHLDVVQFFQNNVAADLVASADAVHPLLKVDAIKYLYTFRSQLTKAHLSESFPLLAGHLSSKNYVVYTYTAITIDRLLAMSSEGVPMFSSQDVNPHAKDILSHLFRLIEQGGTPEKIAENEFLMRCVMRILIVSRDATGPLAQFVLGELLKITGEISKNPSNPRFNHYNFESLGAIIRFAGPANAEALEAALHDPFMSILGNEVIEFIPYVFQLLALLLESNAQAPLPQKYRDLIGPLLTPSLWESRGNVPALVRLLQSIMARGAPVIMENNQLTPILGIFQKLVSSKITELHAFDLLESLFTYFPVTAMQPYVKDMFIILLTRLNSSKTATLAEGFVRLFYFLSGKEEIGPDFVIQAIDSVQANIFGQLYTAIVLPDTQKLTRPADRKVAVVGLTKLISFSEGLSGAYSKAWPNSVMALLKLLELAPVLTKDDPLENLQAADIDDVSFGATFARLNTCKKAVTDTFPEVQDSRKYVGAKLNEANSATNGRIGTRIERELSGEAKDLVQKYMQA</sequence>
<evidence type="ECO:0000256" key="1">
    <source>
        <dbReference type="ARBA" id="ARBA00004123"/>
    </source>
</evidence>
<dbReference type="GO" id="GO:0031267">
    <property type="term" value="F:small GTPase binding"/>
    <property type="evidence" value="ECO:0007669"/>
    <property type="project" value="InterPro"/>
</dbReference>
<comment type="subcellular location">
    <subcellularLocation>
        <location evidence="2">Cytoplasm</location>
    </subcellularLocation>
    <subcellularLocation>
        <location evidence="1">Nucleus</location>
    </subcellularLocation>
</comment>
<dbReference type="PANTHER" id="PTHR10997">
    <property type="entry name" value="IMPORTIN-7, 8, 11"/>
    <property type="match status" value="1"/>
</dbReference>
<dbReference type="InterPro" id="IPR011989">
    <property type="entry name" value="ARM-like"/>
</dbReference>
<dbReference type="OrthoDB" id="3268246at2759"/>
<evidence type="ECO:0000256" key="4">
    <source>
        <dbReference type="ARBA" id="ARBA00022448"/>
    </source>
</evidence>
<dbReference type="Pfam" id="PF03378">
    <property type="entry name" value="CAS_CSE1"/>
    <property type="match status" value="1"/>
</dbReference>
<keyword evidence="6" id="KW-0653">Protein transport</keyword>
<dbReference type="InterPro" id="IPR001494">
    <property type="entry name" value="Importin-beta_N"/>
</dbReference>
<dbReference type="GO" id="GO:0005829">
    <property type="term" value="C:cytosol"/>
    <property type="evidence" value="ECO:0007669"/>
    <property type="project" value="TreeGrafter"/>
</dbReference>
<accession>A0A5J5F7G3</accession>
<evidence type="ECO:0000256" key="2">
    <source>
        <dbReference type="ARBA" id="ARBA00004496"/>
    </source>
</evidence>
<keyword evidence="7" id="KW-0539">Nucleus</keyword>
<proteinExistence type="inferred from homology"/>
<protein>
    <submittedName>
        <fullName evidence="9">Cse1-domain-containing protein</fullName>
    </submittedName>
</protein>
<dbReference type="GO" id="GO:0005635">
    <property type="term" value="C:nuclear envelope"/>
    <property type="evidence" value="ECO:0007669"/>
    <property type="project" value="TreeGrafter"/>
</dbReference>
<evidence type="ECO:0000256" key="3">
    <source>
        <dbReference type="ARBA" id="ARBA00008669"/>
    </source>
</evidence>
<dbReference type="FunFam" id="1.25.10.10:FF:000057">
    <property type="entry name" value="Exportin-2 isoform 1"/>
    <property type="match status" value="1"/>
</dbReference>
<keyword evidence="5" id="KW-0963">Cytoplasm</keyword>
<evidence type="ECO:0000259" key="8">
    <source>
        <dbReference type="PROSITE" id="PS50166"/>
    </source>
</evidence>
<dbReference type="Pfam" id="PF08506">
    <property type="entry name" value="Cse1"/>
    <property type="match status" value="1"/>
</dbReference>
<evidence type="ECO:0000313" key="10">
    <source>
        <dbReference type="Proteomes" id="UP000326924"/>
    </source>
</evidence>
<gene>
    <name evidence="9" type="ORF">FN846DRAFT_930728</name>
</gene>
<feature type="domain" description="Importin N-terminal" evidence="8">
    <location>
        <begin position="23"/>
        <end position="96"/>
    </location>
</feature>
<dbReference type="GO" id="GO:0005049">
    <property type="term" value="F:nuclear export signal receptor activity"/>
    <property type="evidence" value="ECO:0007669"/>
    <property type="project" value="TreeGrafter"/>
</dbReference>
<dbReference type="GO" id="GO:0006606">
    <property type="term" value="P:protein import into nucleus"/>
    <property type="evidence" value="ECO:0007669"/>
    <property type="project" value="TreeGrafter"/>
</dbReference>
<dbReference type="AlphaFoldDB" id="A0A5J5F7G3"/>